<dbReference type="Pfam" id="PF02321">
    <property type="entry name" value="OEP"/>
    <property type="match status" value="2"/>
</dbReference>
<comment type="caution">
    <text evidence="9">The sequence shown here is derived from an EMBL/GenBank/DDBJ whole genome shotgun (WGS) entry which is preliminary data.</text>
</comment>
<dbReference type="NCBIfam" id="TIGR01844">
    <property type="entry name" value="type_I_sec_TolC"/>
    <property type="match status" value="1"/>
</dbReference>
<accession>A0A4R1N182</accession>
<dbReference type="GO" id="GO:1990281">
    <property type="term" value="C:efflux pump complex"/>
    <property type="evidence" value="ECO:0007669"/>
    <property type="project" value="TreeGrafter"/>
</dbReference>
<keyword evidence="10" id="KW-1185">Reference proteome</keyword>
<dbReference type="EMBL" id="SMGR01000005">
    <property type="protein sequence ID" value="TCK99464.1"/>
    <property type="molecule type" value="Genomic_DNA"/>
</dbReference>
<evidence type="ECO:0000256" key="5">
    <source>
        <dbReference type="ARBA" id="ARBA00022692"/>
    </source>
</evidence>
<comment type="similarity">
    <text evidence="2">Belongs to the outer membrane factor (OMF) (TC 1.B.17) family.</text>
</comment>
<dbReference type="GO" id="GO:0009279">
    <property type="term" value="C:cell outer membrane"/>
    <property type="evidence" value="ECO:0007669"/>
    <property type="project" value="UniProtKB-SubCell"/>
</dbReference>
<reference evidence="9 10" key="1">
    <citation type="submission" date="2019-03" db="EMBL/GenBank/DDBJ databases">
        <title>Genomic Encyclopedia of Archaeal and Bacterial Type Strains, Phase II (KMG-II): from individual species to whole genera.</title>
        <authorList>
            <person name="Goeker M."/>
        </authorList>
    </citation>
    <scope>NUCLEOTIDE SEQUENCE [LARGE SCALE GENOMIC DNA]</scope>
    <source>
        <strain evidence="9 10">DSM 26433</strain>
    </source>
</reference>
<dbReference type="Gene3D" id="1.20.1600.10">
    <property type="entry name" value="Outer membrane efflux proteins (OEP)"/>
    <property type="match status" value="1"/>
</dbReference>
<dbReference type="InterPro" id="IPR003423">
    <property type="entry name" value="OMP_efflux"/>
</dbReference>
<evidence type="ECO:0000256" key="8">
    <source>
        <dbReference type="SAM" id="Coils"/>
    </source>
</evidence>
<keyword evidence="4" id="KW-1134">Transmembrane beta strand</keyword>
<dbReference type="PANTHER" id="PTHR30026:SF22">
    <property type="entry name" value="OUTER MEMBRANE EFFLUX PROTEIN"/>
    <property type="match status" value="1"/>
</dbReference>
<evidence type="ECO:0000256" key="4">
    <source>
        <dbReference type="ARBA" id="ARBA00022452"/>
    </source>
</evidence>
<dbReference type="AlphaFoldDB" id="A0A4R1N182"/>
<protein>
    <submittedName>
        <fullName evidence="9">Outer membrane protein</fullName>
    </submittedName>
</protein>
<feature type="coiled-coil region" evidence="8">
    <location>
        <begin position="159"/>
        <end position="210"/>
    </location>
</feature>
<gene>
    <name evidence="9" type="ORF">BXY66_3968</name>
</gene>
<name>A0A4R1N182_9RHOB</name>
<dbReference type="SUPFAM" id="SSF56954">
    <property type="entry name" value="Outer membrane efflux proteins (OEP)"/>
    <property type="match status" value="1"/>
</dbReference>
<evidence type="ECO:0000256" key="3">
    <source>
        <dbReference type="ARBA" id="ARBA00022448"/>
    </source>
</evidence>
<organism evidence="9 10">
    <name type="scientific">Shimia isoporae</name>
    <dbReference type="NCBI Taxonomy" id="647720"/>
    <lineage>
        <taxon>Bacteria</taxon>
        <taxon>Pseudomonadati</taxon>
        <taxon>Pseudomonadota</taxon>
        <taxon>Alphaproteobacteria</taxon>
        <taxon>Rhodobacterales</taxon>
        <taxon>Roseobacteraceae</taxon>
    </lineage>
</organism>
<proteinExistence type="inferred from homology"/>
<dbReference type="OrthoDB" id="9789368at2"/>
<keyword evidence="3" id="KW-0813">Transport</keyword>
<keyword evidence="6" id="KW-0472">Membrane</keyword>
<dbReference type="Proteomes" id="UP000295673">
    <property type="component" value="Unassembled WGS sequence"/>
</dbReference>
<evidence type="ECO:0000256" key="2">
    <source>
        <dbReference type="ARBA" id="ARBA00007613"/>
    </source>
</evidence>
<sequence length="472" mass="50631">MLQKLQKAVRVGAIALTVSFGSAQTAVSQTLADAMATAYEHSGLLEQNRALLRAADEDVAAATALLRPIVNWFGSVDYSYGRFRNASTRGASVSSTTPDAQIGLTAEILLFDNGATRFGIEALKETVLATRQGLVSVEQQVLLNAVQAFMDVVADREIVELRQNNLRLLERELQAAQDRFEVGEVTRTDVSLAEARLAGARAQLAAAQGDFAASQEFYAAAVGVRPGNLVAPRSLPRTVGSIEDAKSVAIRAHPDMIQAKHQIAAAELNVDSSRASMGPTVSLNGSVSTTQEFNTNYFSEGASVGVSVQGPIYQGGRLSALLRKSQAQRDATRATLHVIRHNIRQQAGTSWSRLLAAGAQIQASVRQVEAARIAFEGVREEAKLGARTTLDVLTAEQDLLDAEADRISAQATQVVAAYALLSSMGQLTVERLNLKVARYDPEAYYNMVKDAPALRSKQGQKLDNLLKAIGKE</sequence>
<comment type="subcellular location">
    <subcellularLocation>
        <location evidence="1">Cell outer membrane</location>
    </subcellularLocation>
</comment>
<keyword evidence="5" id="KW-0812">Transmembrane</keyword>
<keyword evidence="8" id="KW-0175">Coiled coil</keyword>
<dbReference type="GO" id="GO:0015562">
    <property type="term" value="F:efflux transmembrane transporter activity"/>
    <property type="evidence" value="ECO:0007669"/>
    <property type="project" value="InterPro"/>
</dbReference>
<evidence type="ECO:0000313" key="10">
    <source>
        <dbReference type="Proteomes" id="UP000295673"/>
    </source>
</evidence>
<dbReference type="RefSeq" id="WP_132862068.1">
    <property type="nucleotide sequence ID" value="NZ_SMGR01000005.1"/>
</dbReference>
<dbReference type="GO" id="GO:0015288">
    <property type="term" value="F:porin activity"/>
    <property type="evidence" value="ECO:0007669"/>
    <property type="project" value="TreeGrafter"/>
</dbReference>
<evidence type="ECO:0000313" key="9">
    <source>
        <dbReference type="EMBL" id="TCK99464.1"/>
    </source>
</evidence>
<keyword evidence="7" id="KW-0998">Cell outer membrane</keyword>
<dbReference type="InterPro" id="IPR051906">
    <property type="entry name" value="TolC-like"/>
</dbReference>
<evidence type="ECO:0000256" key="1">
    <source>
        <dbReference type="ARBA" id="ARBA00004442"/>
    </source>
</evidence>
<dbReference type="PANTHER" id="PTHR30026">
    <property type="entry name" value="OUTER MEMBRANE PROTEIN TOLC"/>
    <property type="match status" value="1"/>
</dbReference>
<evidence type="ECO:0000256" key="7">
    <source>
        <dbReference type="ARBA" id="ARBA00023237"/>
    </source>
</evidence>
<dbReference type="InterPro" id="IPR010130">
    <property type="entry name" value="T1SS_OMP_TolC"/>
</dbReference>
<evidence type="ECO:0000256" key="6">
    <source>
        <dbReference type="ARBA" id="ARBA00023136"/>
    </source>
</evidence>